<evidence type="ECO:0000256" key="2">
    <source>
        <dbReference type="ARBA" id="ARBA00023015"/>
    </source>
</evidence>
<feature type="compositionally biased region" description="Acidic residues" evidence="5">
    <location>
        <begin position="313"/>
        <end position="326"/>
    </location>
</feature>
<dbReference type="Gene3D" id="3.40.190.10">
    <property type="entry name" value="Periplasmic binding protein-like II"/>
    <property type="match status" value="2"/>
</dbReference>
<keyword evidence="3" id="KW-0238">DNA-binding</keyword>
<evidence type="ECO:0000256" key="4">
    <source>
        <dbReference type="ARBA" id="ARBA00023163"/>
    </source>
</evidence>
<protein>
    <submittedName>
        <fullName evidence="8">LysR substrate-binding domain-containing protein</fullName>
    </submittedName>
</protein>
<dbReference type="PROSITE" id="PS50931">
    <property type="entry name" value="HTH_LYSR"/>
    <property type="match status" value="1"/>
</dbReference>
<dbReference type="InterPro" id="IPR036390">
    <property type="entry name" value="WH_DNA-bd_sf"/>
</dbReference>
<dbReference type="Pfam" id="PF00126">
    <property type="entry name" value="HTH_1"/>
    <property type="match status" value="1"/>
</dbReference>
<dbReference type="InterPro" id="IPR000847">
    <property type="entry name" value="LysR_HTH_N"/>
</dbReference>
<evidence type="ECO:0000259" key="6">
    <source>
        <dbReference type="PROSITE" id="PS50931"/>
    </source>
</evidence>
<evidence type="ECO:0000256" key="3">
    <source>
        <dbReference type="ARBA" id="ARBA00023125"/>
    </source>
</evidence>
<reference evidence="8" key="2">
    <citation type="submission" date="2025-08" db="UniProtKB">
        <authorList>
            <consortium name="RefSeq"/>
        </authorList>
    </citation>
    <scope>IDENTIFICATION</scope>
</reference>
<comment type="similarity">
    <text evidence="1">Belongs to the LysR transcriptional regulatory family.</text>
</comment>
<evidence type="ECO:0000313" key="7">
    <source>
        <dbReference type="Proteomes" id="UP000675920"/>
    </source>
</evidence>
<keyword evidence="7" id="KW-1185">Reference proteome</keyword>
<proteinExistence type="inferred from homology"/>
<dbReference type="Pfam" id="PF03466">
    <property type="entry name" value="LysR_substrate"/>
    <property type="match status" value="1"/>
</dbReference>
<dbReference type="CDD" id="cd08417">
    <property type="entry name" value="PBP2_Nitroaromatics_like"/>
    <property type="match status" value="1"/>
</dbReference>
<dbReference type="PANTHER" id="PTHR30118:SF6">
    <property type="entry name" value="HTH-TYPE TRANSCRIPTIONAL REGULATOR LEUO"/>
    <property type="match status" value="1"/>
</dbReference>
<feature type="region of interest" description="Disordered" evidence="5">
    <location>
        <begin position="308"/>
        <end position="385"/>
    </location>
</feature>
<dbReference type="GO" id="GO:0003677">
    <property type="term" value="F:DNA binding"/>
    <property type="evidence" value="ECO:0007669"/>
    <property type="project" value="UniProtKB-KW"/>
</dbReference>
<dbReference type="InterPro" id="IPR036388">
    <property type="entry name" value="WH-like_DNA-bd_sf"/>
</dbReference>
<accession>A0ABD8FAJ9</accession>
<dbReference type="AlphaFoldDB" id="A0ABD8FAJ9"/>
<evidence type="ECO:0000256" key="1">
    <source>
        <dbReference type="ARBA" id="ARBA00009437"/>
    </source>
</evidence>
<feature type="domain" description="HTH lysR-type" evidence="6">
    <location>
        <begin position="9"/>
        <end position="66"/>
    </location>
</feature>
<sequence>MPDDPHLDLDGRSLSLLVAVHETGSVTAAAQRLGLSQSAVSHGLDRLRALVGDALFVKMGRGIAPTERANELAARARGLLEQMRRFTIAEELRLDRLNATWTLAANDLQCHLLLPRLFARVQAQAPGFRLRVIPSTVPTLDMLREQQCQLVISPRPPEGDDVVQKRLFSDRYRVFHDARHRAAPASLADYEAAEHVSVQYVPSQRRLGIDHWLEDRGLRRRVVVTVANFAGIRAFLDGSAMIATLPSLLRLGVLQGLADSELPFPGPTMPMYAVWHLRHQQDPVHRWLRQQLEAVVAEVLAELPDVIAPAPEQEADTPGDDDLDAGSDEHDLPQGAPAAHRADTPAADRGAEALAARRRTTAPDIEEVPAPPIRKRNPRAHRSRP</sequence>
<feature type="compositionally biased region" description="Basic residues" evidence="5">
    <location>
        <begin position="373"/>
        <end position="385"/>
    </location>
</feature>
<dbReference type="InterPro" id="IPR037402">
    <property type="entry name" value="YidZ_PBP2"/>
</dbReference>
<dbReference type="RefSeq" id="WP_084544958.1">
    <property type="nucleotide sequence ID" value="NZ_AXWS01000008.1"/>
</dbReference>
<dbReference type="SUPFAM" id="SSF53850">
    <property type="entry name" value="Periplasmic binding protein-like II"/>
    <property type="match status" value="1"/>
</dbReference>
<evidence type="ECO:0000313" key="8">
    <source>
        <dbReference type="RefSeq" id="WP_084544958.1"/>
    </source>
</evidence>
<dbReference type="SUPFAM" id="SSF46785">
    <property type="entry name" value="Winged helix' DNA-binding domain"/>
    <property type="match status" value="1"/>
</dbReference>
<dbReference type="PANTHER" id="PTHR30118">
    <property type="entry name" value="HTH-TYPE TRANSCRIPTIONAL REGULATOR LEUO-RELATED"/>
    <property type="match status" value="1"/>
</dbReference>
<keyword evidence="4" id="KW-0804">Transcription</keyword>
<name>A0ABD8FAJ9_9BURK</name>
<evidence type="ECO:0000256" key="5">
    <source>
        <dbReference type="SAM" id="MobiDB-lite"/>
    </source>
</evidence>
<keyword evidence="2" id="KW-0805">Transcription regulation</keyword>
<dbReference type="InterPro" id="IPR005119">
    <property type="entry name" value="LysR_subst-bd"/>
</dbReference>
<feature type="compositionally biased region" description="Low complexity" evidence="5">
    <location>
        <begin position="336"/>
        <end position="354"/>
    </location>
</feature>
<dbReference type="PRINTS" id="PR00039">
    <property type="entry name" value="HTHLYSR"/>
</dbReference>
<reference evidence="8" key="1">
    <citation type="journal article" date="1997" name="Structure">
        <title>The structure of the cofactor-binding fragment of the LysR family member, CysB: a familiar fold with a surprising subunit arrangement.</title>
        <authorList>
            <person name="Tyrrell R."/>
            <person name="Verschueren K.H."/>
            <person name="Dodson E.J."/>
            <person name="Murshudov G.N."/>
            <person name="Addy C."/>
            <person name="Wilkinson A.J."/>
        </authorList>
    </citation>
    <scope>NUCLEOTIDE SEQUENCE</scope>
</reference>
<organism evidence="7 8">
    <name type="scientific">Derxia gummosa DSM 723</name>
    <dbReference type="NCBI Taxonomy" id="1121388"/>
    <lineage>
        <taxon>Bacteria</taxon>
        <taxon>Pseudomonadati</taxon>
        <taxon>Pseudomonadota</taxon>
        <taxon>Betaproteobacteria</taxon>
        <taxon>Burkholderiales</taxon>
        <taxon>Alcaligenaceae</taxon>
        <taxon>Derxia</taxon>
    </lineage>
</organism>
<dbReference type="Proteomes" id="UP000675920">
    <property type="component" value="Unplaced"/>
</dbReference>
<dbReference type="InterPro" id="IPR050389">
    <property type="entry name" value="LysR-type_TF"/>
</dbReference>
<dbReference type="Gene3D" id="1.10.10.10">
    <property type="entry name" value="Winged helix-like DNA-binding domain superfamily/Winged helix DNA-binding domain"/>
    <property type="match status" value="1"/>
</dbReference>